<protein>
    <submittedName>
        <fullName evidence="1">Uncharacterized protein</fullName>
    </submittedName>
</protein>
<organism evidence="1">
    <name type="scientific">Lichtheimia ramosa</name>
    <dbReference type="NCBI Taxonomy" id="688394"/>
    <lineage>
        <taxon>Eukaryota</taxon>
        <taxon>Fungi</taxon>
        <taxon>Fungi incertae sedis</taxon>
        <taxon>Mucoromycota</taxon>
        <taxon>Mucoromycotina</taxon>
        <taxon>Mucoromycetes</taxon>
        <taxon>Mucorales</taxon>
        <taxon>Lichtheimiaceae</taxon>
        <taxon>Lichtheimia</taxon>
    </lineage>
</organism>
<dbReference type="AlphaFoldDB" id="A0A077WDL0"/>
<proteinExistence type="predicted"/>
<gene>
    <name evidence="1" type="ORF">LRAMOSA08289</name>
</gene>
<accession>A0A077WDL0</accession>
<sequence>MRFQDGSNMCYRQVAAEYQRMAQLGSEYDRKQVYQIRCSHCSASLTNRGMNVCLFLSCIAIRSHCSTVFD</sequence>
<dbReference type="OrthoDB" id="2526683at2759"/>
<dbReference type="EMBL" id="LK023317">
    <property type="protein sequence ID" value="CDS05761.1"/>
    <property type="molecule type" value="Genomic_DNA"/>
</dbReference>
<evidence type="ECO:0000313" key="1">
    <source>
        <dbReference type="EMBL" id="CDS05761.1"/>
    </source>
</evidence>
<reference evidence="1" key="1">
    <citation type="journal article" date="2014" name="Genome Announc.">
        <title>De novo whole-genome sequence and genome annotation of Lichtheimia ramosa.</title>
        <authorList>
            <person name="Linde J."/>
            <person name="Schwartze V."/>
            <person name="Binder U."/>
            <person name="Lass-Florl C."/>
            <person name="Voigt K."/>
            <person name="Horn F."/>
        </authorList>
    </citation>
    <scope>NUCLEOTIDE SEQUENCE</scope>
    <source>
        <strain evidence="1">JMRC FSU:6197</strain>
    </source>
</reference>
<name>A0A077WDL0_9FUNG</name>